<evidence type="ECO:0000313" key="9">
    <source>
        <dbReference type="EMBL" id="NYE70550.1"/>
    </source>
</evidence>
<comment type="caution">
    <text evidence="9">The sequence shown here is derived from an EMBL/GenBank/DDBJ whole genome shotgun (WGS) entry which is preliminary data.</text>
</comment>
<dbReference type="PANTHER" id="PTHR24221">
    <property type="entry name" value="ATP-BINDING CASSETTE SUB-FAMILY B"/>
    <property type="match status" value="1"/>
</dbReference>
<reference evidence="9 10" key="1">
    <citation type="submission" date="2020-07" db="EMBL/GenBank/DDBJ databases">
        <title>Sequencing the genomes of 1000 actinobacteria strains.</title>
        <authorList>
            <person name="Klenk H.-P."/>
        </authorList>
    </citation>
    <scope>NUCLEOTIDE SEQUENCE [LARGE SCALE GENOMIC DNA]</scope>
    <source>
        <strain evidence="9 10">DSM 22083</strain>
    </source>
</reference>
<evidence type="ECO:0000256" key="3">
    <source>
        <dbReference type="ARBA" id="ARBA00022741"/>
    </source>
</evidence>
<protein>
    <submittedName>
        <fullName evidence="9">ATP-binding cassette subfamily B protein</fullName>
    </submittedName>
</protein>
<accession>A0A7Y9I5A5</accession>
<dbReference type="Pfam" id="PF00005">
    <property type="entry name" value="ABC_tran"/>
    <property type="match status" value="1"/>
</dbReference>
<dbReference type="InterPro" id="IPR027417">
    <property type="entry name" value="P-loop_NTPase"/>
</dbReference>
<keyword evidence="3" id="KW-0547">Nucleotide-binding</keyword>
<evidence type="ECO:0000256" key="6">
    <source>
        <dbReference type="ARBA" id="ARBA00023136"/>
    </source>
</evidence>
<dbReference type="InterPro" id="IPR036640">
    <property type="entry name" value="ABC1_TM_sf"/>
</dbReference>
<dbReference type="SMART" id="SM00382">
    <property type="entry name" value="AAA"/>
    <property type="match status" value="1"/>
</dbReference>
<dbReference type="GO" id="GO:0005886">
    <property type="term" value="C:plasma membrane"/>
    <property type="evidence" value="ECO:0007669"/>
    <property type="project" value="UniProtKB-SubCell"/>
</dbReference>
<keyword evidence="2 7" id="KW-0812">Transmembrane</keyword>
<proteinExistence type="predicted"/>
<name>A0A7Y9I5A5_9ACTN</name>
<dbReference type="GO" id="GO:0005524">
    <property type="term" value="F:ATP binding"/>
    <property type="evidence" value="ECO:0007669"/>
    <property type="project" value="UniProtKB-KW"/>
</dbReference>
<feature type="domain" description="ABC transporter" evidence="8">
    <location>
        <begin position="341"/>
        <end position="587"/>
    </location>
</feature>
<dbReference type="Gene3D" id="3.40.50.300">
    <property type="entry name" value="P-loop containing nucleotide triphosphate hydrolases"/>
    <property type="match status" value="1"/>
</dbReference>
<keyword evidence="10" id="KW-1185">Reference proteome</keyword>
<dbReference type="PANTHER" id="PTHR24221:SF654">
    <property type="entry name" value="ATP-BINDING CASSETTE SUB-FAMILY B MEMBER 6"/>
    <property type="match status" value="1"/>
</dbReference>
<sequence length="593" mass="64753">MKTTLRALWLVFATTVRASPLQSLLCLAETASRALSALNPLFYGLFASGAVRQDAAMLLAAVVGLICTTAVRMIFEIIGTSARLRQMDTIGFVFQHRIAKIMGSIETLDHQESPALLDKLQMFRDYAGSLAGALNSILGLINTVVWSATSLIVAITADWRLIILVLLGLPRILLTRMTVRWDQEVEDEGSPHNRRANELVDLCHRVDAGAEIRVFGLAPELRRIIRRSTRQWQLPTIRKAGRYMLVDLINGLVYYGAAAAVLGWMIIDTFAGRVDVQAITIAITALGTLQVMTSNIVGTTKWAAQSIRSATRFVWLQDYARTVHDRFTGDRKPPPKLQIGIRFENVSFRYAGATRNAITDLTLDLAPGQVVALVGENGAGKSTLVKLLTGMYAPTSGRILIDGIDLADLDVTAWRQRCTGAFQDHANFEFTAAETVGLGALDRMEDTDAIKRALYDGAGENVLKALPNGLATQLGTRWPKGIGLSGGQWQRLAIARGMMRRRPLLLALDEPTSALDAATENALFERYAAATRETGRRGGITLLVTHRFSTVAAADTVVVLSNGQIAESGTHTYLLRRQGAYAELYGLQARGYS</sequence>
<feature type="transmembrane region" description="Helical" evidence="7">
    <location>
        <begin position="55"/>
        <end position="75"/>
    </location>
</feature>
<evidence type="ECO:0000256" key="5">
    <source>
        <dbReference type="ARBA" id="ARBA00022989"/>
    </source>
</evidence>
<dbReference type="SUPFAM" id="SSF90123">
    <property type="entry name" value="ABC transporter transmembrane region"/>
    <property type="match status" value="1"/>
</dbReference>
<evidence type="ECO:0000256" key="4">
    <source>
        <dbReference type="ARBA" id="ARBA00022840"/>
    </source>
</evidence>
<feature type="transmembrane region" description="Helical" evidence="7">
    <location>
        <begin position="151"/>
        <end position="174"/>
    </location>
</feature>
<dbReference type="AlphaFoldDB" id="A0A7Y9I5A5"/>
<keyword evidence="4 9" id="KW-0067">ATP-binding</keyword>
<evidence type="ECO:0000256" key="1">
    <source>
        <dbReference type="ARBA" id="ARBA00004651"/>
    </source>
</evidence>
<dbReference type="GO" id="GO:0016887">
    <property type="term" value="F:ATP hydrolysis activity"/>
    <property type="evidence" value="ECO:0007669"/>
    <property type="project" value="InterPro"/>
</dbReference>
<dbReference type="RefSeq" id="WP_179750109.1">
    <property type="nucleotide sequence ID" value="NZ_JACCBU010000001.1"/>
</dbReference>
<evidence type="ECO:0000256" key="7">
    <source>
        <dbReference type="SAM" id="Phobius"/>
    </source>
</evidence>
<dbReference type="Gene3D" id="1.20.1560.10">
    <property type="entry name" value="ABC transporter type 1, transmembrane domain"/>
    <property type="match status" value="1"/>
</dbReference>
<evidence type="ECO:0000313" key="10">
    <source>
        <dbReference type="Proteomes" id="UP000569914"/>
    </source>
</evidence>
<dbReference type="InterPro" id="IPR017871">
    <property type="entry name" value="ABC_transporter-like_CS"/>
</dbReference>
<evidence type="ECO:0000256" key="2">
    <source>
        <dbReference type="ARBA" id="ARBA00022692"/>
    </source>
</evidence>
<dbReference type="Proteomes" id="UP000569914">
    <property type="component" value="Unassembled WGS sequence"/>
</dbReference>
<dbReference type="EMBL" id="JACCBU010000001">
    <property type="protein sequence ID" value="NYE70550.1"/>
    <property type="molecule type" value="Genomic_DNA"/>
</dbReference>
<dbReference type="PROSITE" id="PS00211">
    <property type="entry name" value="ABC_TRANSPORTER_1"/>
    <property type="match status" value="1"/>
</dbReference>
<evidence type="ECO:0000259" key="8">
    <source>
        <dbReference type="PROSITE" id="PS50893"/>
    </source>
</evidence>
<keyword evidence="6 7" id="KW-0472">Membrane</keyword>
<gene>
    <name evidence="9" type="ORF">BKA15_001879</name>
</gene>
<feature type="transmembrane region" description="Helical" evidence="7">
    <location>
        <begin position="126"/>
        <end position="145"/>
    </location>
</feature>
<feature type="transmembrane region" description="Helical" evidence="7">
    <location>
        <begin position="248"/>
        <end position="267"/>
    </location>
</feature>
<organism evidence="9 10">
    <name type="scientific">Microlunatus parietis</name>
    <dbReference type="NCBI Taxonomy" id="682979"/>
    <lineage>
        <taxon>Bacteria</taxon>
        <taxon>Bacillati</taxon>
        <taxon>Actinomycetota</taxon>
        <taxon>Actinomycetes</taxon>
        <taxon>Propionibacteriales</taxon>
        <taxon>Propionibacteriaceae</taxon>
        <taxon>Microlunatus</taxon>
    </lineage>
</organism>
<feature type="transmembrane region" description="Helical" evidence="7">
    <location>
        <begin position="279"/>
        <end position="298"/>
    </location>
</feature>
<comment type="subcellular location">
    <subcellularLocation>
        <location evidence="1">Cell membrane</location>
        <topology evidence="1">Multi-pass membrane protein</topology>
    </subcellularLocation>
</comment>
<dbReference type="SUPFAM" id="SSF52540">
    <property type="entry name" value="P-loop containing nucleoside triphosphate hydrolases"/>
    <property type="match status" value="1"/>
</dbReference>
<dbReference type="InterPro" id="IPR039421">
    <property type="entry name" value="Type_1_exporter"/>
</dbReference>
<dbReference type="InterPro" id="IPR003439">
    <property type="entry name" value="ABC_transporter-like_ATP-bd"/>
</dbReference>
<dbReference type="PROSITE" id="PS50893">
    <property type="entry name" value="ABC_TRANSPORTER_2"/>
    <property type="match status" value="1"/>
</dbReference>
<dbReference type="GO" id="GO:0034040">
    <property type="term" value="F:ATPase-coupled lipid transmembrane transporter activity"/>
    <property type="evidence" value="ECO:0007669"/>
    <property type="project" value="TreeGrafter"/>
</dbReference>
<keyword evidence="5 7" id="KW-1133">Transmembrane helix</keyword>
<dbReference type="InterPro" id="IPR003593">
    <property type="entry name" value="AAA+_ATPase"/>
</dbReference>